<dbReference type="Proteomes" id="UP000503482">
    <property type="component" value="Chromosome"/>
</dbReference>
<evidence type="ECO:0000256" key="2">
    <source>
        <dbReference type="ARBA" id="ARBA00009773"/>
    </source>
</evidence>
<sequence length="350" mass="39590">MIDSFNLKNYFFYFASFIVIIAGIKMASEVVVILFLAIFISSIFSTLLNVLEKKNIPRIISYFLILLIVVFISFMFAYVINISLNDFVENLPAYEEKFKNLIINSIHFAQVSGFEIDKQKILNTLSFSSFFGYTTNIIGSIGTFLSKFLLVIIGVAFILAESKSFQTKLKVIFRNNARKLEHFNLFSYNIQRYFVVKSFTSFLTGFIIAIVLSFFGVDYPILWGVIAMLFNFVPVVGSIIASIPAILLALMNLPLSATIWVIVLYVVINISISNILEPKLMGKELGLSPLVIFFSLIFWGYILGIVGMFLAVPITMTLKIAFDSNTSSHWIGILMSDLSRKRDKSKEVLN</sequence>
<dbReference type="GO" id="GO:0016020">
    <property type="term" value="C:membrane"/>
    <property type="evidence" value="ECO:0007669"/>
    <property type="project" value="UniProtKB-SubCell"/>
</dbReference>
<evidence type="ECO:0000313" key="7">
    <source>
        <dbReference type="EMBL" id="QKF66933.1"/>
    </source>
</evidence>
<feature type="transmembrane region" description="Helical" evidence="6">
    <location>
        <begin position="221"/>
        <end position="250"/>
    </location>
</feature>
<evidence type="ECO:0000256" key="5">
    <source>
        <dbReference type="ARBA" id="ARBA00023136"/>
    </source>
</evidence>
<dbReference type="AlphaFoldDB" id="A0AAE7B7Q6"/>
<keyword evidence="4 6" id="KW-1133">Transmembrane helix</keyword>
<feature type="transmembrane region" description="Helical" evidence="6">
    <location>
        <begin position="288"/>
        <end position="312"/>
    </location>
</feature>
<evidence type="ECO:0000256" key="6">
    <source>
        <dbReference type="SAM" id="Phobius"/>
    </source>
</evidence>
<dbReference type="InterPro" id="IPR002549">
    <property type="entry name" value="AI-2E-like"/>
</dbReference>
<proteinExistence type="inferred from homology"/>
<dbReference type="EMBL" id="CP053840">
    <property type="protein sequence ID" value="QKF66933.1"/>
    <property type="molecule type" value="Genomic_DNA"/>
</dbReference>
<feature type="transmembrane region" description="Helical" evidence="6">
    <location>
        <begin position="257"/>
        <end position="276"/>
    </location>
</feature>
<dbReference type="RefSeq" id="WP_228201857.1">
    <property type="nucleotide sequence ID" value="NZ_CP053840.1"/>
</dbReference>
<evidence type="ECO:0000256" key="3">
    <source>
        <dbReference type="ARBA" id="ARBA00022692"/>
    </source>
</evidence>
<dbReference type="PANTHER" id="PTHR21716:SF64">
    <property type="entry name" value="AI-2 TRANSPORT PROTEIN TQSA"/>
    <property type="match status" value="1"/>
</dbReference>
<dbReference type="KEGG" id="avp:AVENP_1379"/>
<feature type="transmembrane region" description="Helical" evidence="6">
    <location>
        <begin position="30"/>
        <end position="51"/>
    </location>
</feature>
<reference evidence="7 8" key="1">
    <citation type="submission" date="2020-05" db="EMBL/GenBank/DDBJ databases">
        <title>Complete genome sequencing of Campylobacter and Arcobacter type strains.</title>
        <authorList>
            <person name="Miller W.G."/>
            <person name="Yee E."/>
        </authorList>
    </citation>
    <scope>NUCLEOTIDE SEQUENCE [LARGE SCALE GENOMIC DNA]</scope>
    <source>
        <strain evidence="7 8">LMG 26156</strain>
    </source>
</reference>
<evidence type="ECO:0000256" key="1">
    <source>
        <dbReference type="ARBA" id="ARBA00004141"/>
    </source>
</evidence>
<keyword evidence="8" id="KW-1185">Reference proteome</keyword>
<gene>
    <name evidence="7" type="ORF">AVENP_1379</name>
</gene>
<dbReference type="PANTHER" id="PTHR21716">
    <property type="entry name" value="TRANSMEMBRANE PROTEIN"/>
    <property type="match status" value="1"/>
</dbReference>
<dbReference type="GO" id="GO:0055085">
    <property type="term" value="P:transmembrane transport"/>
    <property type="evidence" value="ECO:0007669"/>
    <property type="project" value="TreeGrafter"/>
</dbReference>
<feature type="transmembrane region" description="Helical" evidence="6">
    <location>
        <begin position="63"/>
        <end position="84"/>
    </location>
</feature>
<name>A0AAE7B7Q6_9BACT</name>
<evidence type="ECO:0000256" key="4">
    <source>
        <dbReference type="ARBA" id="ARBA00022989"/>
    </source>
</evidence>
<comment type="subcellular location">
    <subcellularLocation>
        <location evidence="1">Membrane</location>
        <topology evidence="1">Multi-pass membrane protein</topology>
    </subcellularLocation>
</comment>
<dbReference type="Pfam" id="PF01594">
    <property type="entry name" value="AI-2E_transport"/>
    <property type="match status" value="1"/>
</dbReference>
<keyword evidence="5 6" id="KW-0472">Membrane</keyword>
<feature type="transmembrane region" description="Helical" evidence="6">
    <location>
        <begin position="194"/>
        <end position="215"/>
    </location>
</feature>
<comment type="similarity">
    <text evidence="2">Belongs to the autoinducer-2 exporter (AI-2E) (TC 2.A.86) family.</text>
</comment>
<organism evidence="7 8">
    <name type="scientific">Arcobacter venerupis</name>
    <dbReference type="NCBI Taxonomy" id="1054033"/>
    <lineage>
        <taxon>Bacteria</taxon>
        <taxon>Pseudomonadati</taxon>
        <taxon>Campylobacterota</taxon>
        <taxon>Epsilonproteobacteria</taxon>
        <taxon>Campylobacterales</taxon>
        <taxon>Arcobacteraceae</taxon>
        <taxon>Arcobacter</taxon>
    </lineage>
</organism>
<accession>A0AAE7B7Q6</accession>
<feature type="transmembrane region" description="Helical" evidence="6">
    <location>
        <begin position="7"/>
        <end position="24"/>
    </location>
</feature>
<feature type="transmembrane region" description="Helical" evidence="6">
    <location>
        <begin position="137"/>
        <end position="160"/>
    </location>
</feature>
<keyword evidence="3 6" id="KW-0812">Transmembrane</keyword>
<evidence type="ECO:0000313" key="8">
    <source>
        <dbReference type="Proteomes" id="UP000503482"/>
    </source>
</evidence>
<protein>
    <submittedName>
        <fullName evidence="7">Autoinducer 2 (AI-2E family) transporter</fullName>
    </submittedName>
</protein>